<dbReference type="HAMAP" id="MF_00178">
    <property type="entry name" value="Lumazine_synth"/>
    <property type="match status" value="1"/>
</dbReference>
<feature type="binding site" evidence="9">
    <location>
        <begin position="85"/>
        <end position="86"/>
    </location>
    <ligand>
        <name>(2S)-2-hydroxy-3-oxobutyl phosphate</name>
        <dbReference type="ChEBI" id="CHEBI:58830"/>
    </ligand>
</feature>
<sequence>MNLIEGEVKGAGCKVAIVVSRFNIFITEKLLNSALDCLKQNGVSEEDIDVAWVPGAFEIPLTAKKFCERNQYGAVICLGAVIRGATPHFDFVAGECARGVSALAMKSSTPVLFGVLTTDSVEQAEERSGGKSGGNSGNKGWETALAALEMINLYEKLS</sequence>
<dbReference type="NCBIfam" id="NF000812">
    <property type="entry name" value="PRK00061.1-4"/>
    <property type="match status" value="1"/>
</dbReference>
<dbReference type="Proteomes" id="UP000594688">
    <property type="component" value="Chromosome"/>
</dbReference>
<evidence type="ECO:0000313" key="11">
    <source>
        <dbReference type="Proteomes" id="UP000594688"/>
    </source>
</evidence>
<keyword evidence="5 9" id="KW-0808">Transferase</keyword>
<dbReference type="PANTHER" id="PTHR21058:SF0">
    <property type="entry name" value="6,7-DIMETHYL-8-RIBITYLLUMAZINE SYNTHASE"/>
    <property type="match status" value="1"/>
</dbReference>
<evidence type="ECO:0000256" key="4">
    <source>
        <dbReference type="ARBA" id="ARBA00022619"/>
    </source>
</evidence>
<dbReference type="EC" id="2.5.1.78" evidence="3 9"/>
<evidence type="ECO:0000256" key="7">
    <source>
        <dbReference type="ARBA" id="ARBA00058151"/>
    </source>
</evidence>
<comment type="catalytic activity">
    <reaction evidence="6 9">
        <text>(2S)-2-hydroxy-3-oxobutyl phosphate + 5-amino-6-(D-ribitylamino)uracil = 6,7-dimethyl-8-(1-D-ribityl)lumazine + phosphate + 2 H2O + H(+)</text>
        <dbReference type="Rhea" id="RHEA:26152"/>
        <dbReference type="ChEBI" id="CHEBI:15377"/>
        <dbReference type="ChEBI" id="CHEBI:15378"/>
        <dbReference type="ChEBI" id="CHEBI:15934"/>
        <dbReference type="ChEBI" id="CHEBI:43474"/>
        <dbReference type="ChEBI" id="CHEBI:58201"/>
        <dbReference type="ChEBI" id="CHEBI:58830"/>
        <dbReference type="EC" id="2.5.1.78"/>
    </reaction>
</comment>
<dbReference type="Gene3D" id="3.40.50.960">
    <property type="entry name" value="Lumazine/riboflavin synthase"/>
    <property type="match status" value="1"/>
</dbReference>
<dbReference type="GO" id="GO:0005829">
    <property type="term" value="C:cytosol"/>
    <property type="evidence" value="ECO:0007669"/>
    <property type="project" value="TreeGrafter"/>
</dbReference>
<dbReference type="UniPathway" id="UPA00275">
    <property type="reaction ID" value="UER00404"/>
</dbReference>
<feature type="binding site" evidence="9">
    <location>
        <position position="22"/>
    </location>
    <ligand>
        <name>5-amino-6-(D-ribitylamino)uracil</name>
        <dbReference type="ChEBI" id="CHEBI:15934"/>
    </ligand>
</feature>
<keyword evidence="4 9" id="KW-0686">Riboflavin biosynthesis</keyword>
<evidence type="ECO:0000256" key="3">
    <source>
        <dbReference type="ARBA" id="ARBA00012664"/>
    </source>
</evidence>
<dbReference type="NCBIfam" id="TIGR00114">
    <property type="entry name" value="lumazine-synth"/>
    <property type="match status" value="1"/>
</dbReference>
<evidence type="ECO:0000256" key="9">
    <source>
        <dbReference type="HAMAP-Rule" id="MF_00178"/>
    </source>
</evidence>
<protein>
    <recommendedName>
        <fullName evidence="8 9">6,7-dimethyl-8-ribityllumazine synthase</fullName>
        <shortName evidence="9">DMRL synthase</shortName>
        <shortName evidence="9">LS</shortName>
        <shortName evidence="9">Lumazine synthase</shortName>
        <ecNumber evidence="3 9">2.5.1.78</ecNumber>
    </recommendedName>
</protein>
<evidence type="ECO:0000256" key="2">
    <source>
        <dbReference type="ARBA" id="ARBA00007424"/>
    </source>
</evidence>
<dbReference type="InterPro" id="IPR002180">
    <property type="entry name" value="LS/RS"/>
</dbReference>
<dbReference type="PANTHER" id="PTHR21058">
    <property type="entry name" value="6,7-DIMETHYL-8-RIBITYLLUMAZINE SYNTHASE DMRL SYNTHASE LUMAZINE SYNTHASE"/>
    <property type="match status" value="1"/>
</dbReference>
<feature type="binding site" evidence="9">
    <location>
        <position position="113"/>
    </location>
    <ligand>
        <name>5-amino-6-(D-ribitylamino)uracil</name>
        <dbReference type="ChEBI" id="CHEBI:15934"/>
    </ligand>
</feature>
<feature type="binding site" evidence="9">
    <location>
        <begin position="80"/>
        <end position="82"/>
    </location>
    <ligand>
        <name>5-amino-6-(D-ribitylamino)uracil</name>
        <dbReference type="ChEBI" id="CHEBI:15934"/>
    </ligand>
</feature>
<dbReference type="KEGG" id="nli:G3M70_13035"/>
<organism evidence="10 11">
    <name type="scientific">Candidatus Nitronauta litoralis</name>
    <dbReference type="NCBI Taxonomy" id="2705533"/>
    <lineage>
        <taxon>Bacteria</taxon>
        <taxon>Pseudomonadati</taxon>
        <taxon>Nitrospinota/Tectimicrobiota group</taxon>
        <taxon>Nitrospinota</taxon>
        <taxon>Nitrospinia</taxon>
        <taxon>Nitrospinales</taxon>
        <taxon>Nitrospinaceae</taxon>
        <taxon>Candidatus Nitronauta</taxon>
    </lineage>
</organism>
<evidence type="ECO:0000256" key="8">
    <source>
        <dbReference type="ARBA" id="ARBA00072606"/>
    </source>
</evidence>
<dbReference type="SUPFAM" id="SSF52121">
    <property type="entry name" value="Lumazine synthase"/>
    <property type="match status" value="1"/>
</dbReference>
<gene>
    <name evidence="9" type="primary">ribH</name>
    <name evidence="10" type="ORF">G3M70_13035</name>
</gene>
<feature type="binding site" evidence="9">
    <location>
        <begin position="56"/>
        <end position="58"/>
    </location>
    <ligand>
        <name>5-amino-6-(D-ribitylamino)uracil</name>
        <dbReference type="ChEBI" id="CHEBI:15934"/>
    </ligand>
</feature>
<dbReference type="InterPro" id="IPR034964">
    <property type="entry name" value="LS"/>
</dbReference>
<evidence type="ECO:0000256" key="1">
    <source>
        <dbReference type="ARBA" id="ARBA00004917"/>
    </source>
</evidence>
<feature type="binding site" evidence="9">
    <location>
        <position position="127"/>
    </location>
    <ligand>
        <name>(2S)-2-hydroxy-3-oxobutyl phosphate</name>
        <dbReference type="ChEBI" id="CHEBI:58830"/>
    </ligand>
</feature>
<comment type="similarity">
    <text evidence="2 9">Belongs to the DMRL synthase family.</text>
</comment>
<reference evidence="10 11" key="1">
    <citation type="submission" date="2020-02" db="EMBL/GenBank/DDBJ databases">
        <title>Genomic and physiological characterization of two novel Nitrospinaceae genera.</title>
        <authorList>
            <person name="Mueller A.J."/>
            <person name="Jung M.-Y."/>
            <person name="Strachan C.R."/>
            <person name="Herbold C.W."/>
            <person name="Kirkegaard R.H."/>
            <person name="Daims H."/>
        </authorList>
    </citation>
    <scope>NUCLEOTIDE SEQUENCE [LARGE SCALE GENOMIC DNA]</scope>
    <source>
        <strain evidence="10">EB</strain>
    </source>
</reference>
<comment type="pathway">
    <text evidence="1 9">Cofactor biosynthesis; riboflavin biosynthesis; riboflavin from 2-hydroxy-3-oxobutyl phosphate and 5-amino-6-(D-ribitylamino)uracil: step 1/2.</text>
</comment>
<name>A0A7T0BZL1_9BACT</name>
<dbReference type="GO" id="GO:0009349">
    <property type="term" value="C:riboflavin synthase complex"/>
    <property type="evidence" value="ECO:0007669"/>
    <property type="project" value="UniProtKB-UniRule"/>
</dbReference>
<dbReference type="FunFam" id="3.40.50.960:FF:000001">
    <property type="entry name" value="6,7-dimethyl-8-ribityllumazine synthase"/>
    <property type="match status" value="1"/>
</dbReference>
<dbReference type="Pfam" id="PF00885">
    <property type="entry name" value="DMRL_synthase"/>
    <property type="match status" value="1"/>
</dbReference>
<dbReference type="GO" id="GO:0009231">
    <property type="term" value="P:riboflavin biosynthetic process"/>
    <property type="evidence" value="ECO:0007669"/>
    <property type="project" value="UniProtKB-UniRule"/>
</dbReference>
<proteinExistence type="inferred from homology"/>
<comment type="function">
    <text evidence="7 9">Catalyzes the formation of 6,7-dimethyl-8-ribityllumazine by condensation of 5-amino-6-(D-ribitylamino)uracil with 3,4-dihydroxy-2-butanone 4-phosphate. This is the penultimate step in the biosynthesis of riboflavin.</text>
</comment>
<evidence type="ECO:0000256" key="5">
    <source>
        <dbReference type="ARBA" id="ARBA00022679"/>
    </source>
</evidence>
<dbReference type="InterPro" id="IPR036467">
    <property type="entry name" value="LS/RS_sf"/>
</dbReference>
<evidence type="ECO:0000256" key="6">
    <source>
        <dbReference type="ARBA" id="ARBA00048785"/>
    </source>
</evidence>
<accession>A0A7T0BZL1</accession>
<dbReference type="EMBL" id="CP048685">
    <property type="protein sequence ID" value="QPJ63812.1"/>
    <property type="molecule type" value="Genomic_DNA"/>
</dbReference>
<dbReference type="CDD" id="cd09209">
    <property type="entry name" value="Lumazine_synthase-I"/>
    <property type="match status" value="1"/>
</dbReference>
<evidence type="ECO:0000313" key="10">
    <source>
        <dbReference type="EMBL" id="QPJ63812.1"/>
    </source>
</evidence>
<dbReference type="AlphaFoldDB" id="A0A7T0BZL1"/>
<feature type="active site" description="Proton donor" evidence="9">
    <location>
        <position position="88"/>
    </location>
</feature>
<dbReference type="GO" id="GO:0000906">
    <property type="term" value="F:6,7-dimethyl-8-ribityllumazine synthase activity"/>
    <property type="evidence" value="ECO:0007669"/>
    <property type="project" value="UniProtKB-UniRule"/>
</dbReference>